<dbReference type="OrthoDB" id="342236at2157"/>
<organism evidence="3 4">
    <name type="scientific">Halopelagius longus</name>
    <dbReference type="NCBI Taxonomy" id="1236180"/>
    <lineage>
        <taxon>Archaea</taxon>
        <taxon>Methanobacteriati</taxon>
        <taxon>Methanobacteriota</taxon>
        <taxon>Stenosarchaea group</taxon>
        <taxon>Halobacteria</taxon>
        <taxon>Halobacteriales</taxon>
        <taxon>Haloferacaceae</taxon>
    </lineage>
</organism>
<dbReference type="Proteomes" id="UP000199289">
    <property type="component" value="Unassembled WGS sequence"/>
</dbReference>
<evidence type="ECO:0000313" key="4">
    <source>
        <dbReference type="Proteomes" id="UP000199289"/>
    </source>
</evidence>
<evidence type="ECO:0000259" key="1">
    <source>
        <dbReference type="Pfam" id="PF00582"/>
    </source>
</evidence>
<proteinExistence type="predicted"/>
<name>A0A1H1G465_9EURY</name>
<dbReference type="InterPro" id="IPR014729">
    <property type="entry name" value="Rossmann-like_a/b/a_fold"/>
</dbReference>
<dbReference type="Pfam" id="PF00582">
    <property type="entry name" value="Usp"/>
    <property type="match status" value="1"/>
</dbReference>
<evidence type="ECO:0000313" key="2">
    <source>
        <dbReference type="EMBL" id="RDI69854.1"/>
    </source>
</evidence>
<dbReference type="SUPFAM" id="SSF52402">
    <property type="entry name" value="Adenine nucleotide alpha hydrolases-like"/>
    <property type="match status" value="1"/>
</dbReference>
<reference evidence="2 5" key="3">
    <citation type="submission" date="2018-07" db="EMBL/GenBank/DDBJ databases">
        <title>Genome sequence of extremly halophilic archaeon Halopelagius longus strain BC12-B1.</title>
        <authorList>
            <person name="Zhang X."/>
        </authorList>
    </citation>
    <scope>NUCLEOTIDE SEQUENCE [LARGE SCALE GENOMIC DNA]</scope>
    <source>
        <strain evidence="2 5">BC12-B1</strain>
    </source>
</reference>
<gene>
    <name evidence="2" type="ORF">DWB78_17035</name>
    <name evidence="3" type="ORF">SAMN05216278_3510</name>
</gene>
<dbReference type="RefSeq" id="WP_092539000.1">
    <property type="nucleotide sequence ID" value="NZ_FNKQ01000005.1"/>
</dbReference>
<keyword evidence="5" id="KW-1185">Reference proteome</keyword>
<dbReference type="EMBL" id="QQST01000003">
    <property type="protein sequence ID" value="RDI69854.1"/>
    <property type="molecule type" value="Genomic_DNA"/>
</dbReference>
<evidence type="ECO:0000313" key="3">
    <source>
        <dbReference type="EMBL" id="SDR07991.1"/>
    </source>
</evidence>
<dbReference type="EMBL" id="FNKQ01000005">
    <property type="protein sequence ID" value="SDR07991.1"/>
    <property type="molecule type" value="Genomic_DNA"/>
</dbReference>
<accession>A0A1H1G465</accession>
<dbReference type="Gene3D" id="3.40.50.620">
    <property type="entry name" value="HUPs"/>
    <property type="match status" value="1"/>
</dbReference>
<sequence length="152" mass="16676">MQRGLVVVDDSDSHRTLLREAAEWARANDGELVLLSYLTPKEVEENLDAVESIERMEGEKYSQPSALDAARRFGRDFVAETIGEGAVGYEISAAVIEEDELGETILQTATEAACDHVFIVGQKRSPTGKALFGDVTQRVILNFDGLVTTLME</sequence>
<evidence type="ECO:0000313" key="5">
    <source>
        <dbReference type="Proteomes" id="UP000255421"/>
    </source>
</evidence>
<dbReference type="CDD" id="cd00293">
    <property type="entry name" value="USP-like"/>
    <property type="match status" value="1"/>
</dbReference>
<reference evidence="3" key="2">
    <citation type="submission" date="2016-10" db="EMBL/GenBank/DDBJ databases">
        <authorList>
            <person name="de Groot N.N."/>
        </authorList>
    </citation>
    <scope>NUCLEOTIDE SEQUENCE [LARGE SCALE GENOMIC DNA]</scope>
    <source>
        <strain evidence="3">CGMCC 1.12397</strain>
    </source>
</reference>
<dbReference type="InterPro" id="IPR006016">
    <property type="entry name" value="UspA"/>
</dbReference>
<protein>
    <submittedName>
        <fullName evidence="2 3">Universal stress protein</fullName>
    </submittedName>
</protein>
<dbReference type="AlphaFoldDB" id="A0A1H1G465"/>
<feature type="domain" description="UspA" evidence="1">
    <location>
        <begin position="3"/>
        <end position="143"/>
    </location>
</feature>
<reference evidence="4" key="1">
    <citation type="submission" date="2016-10" db="EMBL/GenBank/DDBJ databases">
        <authorList>
            <person name="Varghese N."/>
            <person name="Submissions S."/>
        </authorList>
    </citation>
    <scope>NUCLEOTIDE SEQUENCE [LARGE SCALE GENOMIC DNA]</scope>
    <source>
        <strain evidence="4">CGMCC 1.12397</strain>
    </source>
</reference>
<dbReference type="Proteomes" id="UP000255421">
    <property type="component" value="Unassembled WGS sequence"/>
</dbReference>